<dbReference type="CDD" id="cd05006">
    <property type="entry name" value="SIS_GmhA"/>
    <property type="match status" value="1"/>
</dbReference>
<organism evidence="2 3">
    <name type="scientific">Reticulibacter mediterranei</name>
    <dbReference type="NCBI Taxonomy" id="2778369"/>
    <lineage>
        <taxon>Bacteria</taxon>
        <taxon>Bacillati</taxon>
        <taxon>Chloroflexota</taxon>
        <taxon>Ktedonobacteria</taxon>
        <taxon>Ktedonobacterales</taxon>
        <taxon>Reticulibacteraceae</taxon>
        <taxon>Reticulibacter</taxon>
    </lineage>
</organism>
<evidence type="ECO:0000313" key="3">
    <source>
        <dbReference type="Proteomes" id="UP000597444"/>
    </source>
</evidence>
<dbReference type="PROSITE" id="PS51464">
    <property type="entry name" value="SIS"/>
    <property type="match status" value="1"/>
</dbReference>
<comment type="caution">
    <text evidence="2">The sequence shown here is derived from an EMBL/GenBank/DDBJ whole genome shotgun (WGS) entry which is preliminary data.</text>
</comment>
<dbReference type="EMBL" id="BNJK01000001">
    <property type="protein sequence ID" value="GHO94700.1"/>
    <property type="molecule type" value="Genomic_DNA"/>
</dbReference>
<sequence length="228" mass="24699">MGISSQEERAAFFPLFRANQAGITHDHYQHTIIEALALRRAALDTALGQLNTPARLTIITQAAMLLVATLSTGHKVLVAGNGGSAAEAQHFASELVGRFKRERMPYAALSLTTDTSTLTAVANDYGYQDVFARQVQAFGQPGDLLVSFSTSGESENLLLAANAAHKCLMTVIAITGNRHSRLEKQADLTIRVPAVETETAQELHMMLTHILCDITETELSARESEGRH</sequence>
<dbReference type="InterPro" id="IPR046348">
    <property type="entry name" value="SIS_dom_sf"/>
</dbReference>
<evidence type="ECO:0000313" key="2">
    <source>
        <dbReference type="EMBL" id="GHO94700.1"/>
    </source>
</evidence>
<dbReference type="InterPro" id="IPR035461">
    <property type="entry name" value="GmhA/DiaA"/>
</dbReference>
<dbReference type="Pfam" id="PF13580">
    <property type="entry name" value="SIS_2"/>
    <property type="match status" value="1"/>
</dbReference>
<protein>
    <recommendedName>
        <fullName evidence="1">SIS domain-containing protein</fullName>
    </recommendedName>
</protein>
<proteinExistence type="predicted"/>
<dbReference type="RefSeq" id="WP_220205414.1">
    <property type="nucleotide sequence ID" value="NZ_BNJK01000001.1"/>
</dbReference>
<evidence type="ECO:0000259" key="1">
    <source>
        <dbReference type="PROSITE" id="PS51464"/>
    </source>
</evidence>
<gene>
    <name evidence="2" type="ORF">KSF_047480</name>
</gene>
<reference evidence="2" key="1">
    <citation type="submission" date="2020-10" db="EMBL/GenBank/DDBJ databases">
        <title>Taxonomic study of unclassified bacteria belonging to the class Ktedonobacteria.</title>
        <authorList>
            <person name="Yabe S."/>
            <person name="Wang C.M."/>
            <person name="Zheng Y."/>
            <person name="Sakai Y."/>
            <person name="Cavaletti L."/>
            <person name="Monciardini P."/>
            <person name="Donadio S."/>
        </authorList>
    </citation>
    <scope>NUCLEOTIDE SEQUENCE</scope>
    <source>
        <strain evidence="2">ID150040</strain>
    </source>
</reference>
<dbReference type="InterPro" id="IPR050099">
    <property type="entry name" value="SIS_GmhA/DiaA_subfam"/>
</dbReference>
<dbReference type="Gene3D" id="3.40.50.10490">
    <property type="entry name" value="Glucose-6-phosphate isomerase like protein, domain 1"/>
    <property type="match status" value="1"/>
</dbReference>
<name>A0A8J3ILL6_9CHLR</name>
<dbReference type="AlphaFoldDB" id="A0A8J3ILL6"/>
<keyword evidence="3" id="KW-1185">Reference proteome</keyword>
<dbReference type="PANTHER" id="PTHR30390:SF6">
    <property type="entry name" value="DNAA INITIATOR-ASSOCIATING PROTEIN DIAA"/>
    <property type="match status" value="1"/>
</dbReference>
<dbReference type="GO" id="GO:0097367">
    <property type="term" value="F:carbohydrate derivative binding"/>
    <property type="evidence" value="ECO:0007669"/>
    <property type="project" value="InterPro"/>
</dbReference>
<dbReference type="InterPro" id="IPR001347">
    <property type="entry name" value="SIS_dom"/>
</dbReference>
<dbReference type="PANTHER" id="PTHR30390">
    <property type="entry name" value="SEDOHEPTULOSE 7-PHOSPHATE ISOMERASE / DNAA INITIATOR-ASSOCIATING FACTOR FOR REPLICATION INITIATION"/>
    <property type="match status" value="1"/>
</dbReference>
<dbReference type="SUPFAM" id="SSF53697">
    <property type="entry name" value="SIS domain"/>
    <property type="match status" value="1"/>
</dbReference>
<feature type="domain" description="SIS" evidence="1">
    <location>
        <begin position="66"/>
        <end position="225"/>
    </location>
</feature>
<dbReference type="Proteomes" id="UP000597444">
    <property type="component" value="Unassembled WGS sequence"/>
</dbReference>
<dbReference type="GO" id="GO:1901135">
    <property type="term" value="P:carbohydrate derivative metabolic process"/>
    <property type="evidence" value="ECO:0007669"/>
    <property type="project" value="InterPro"/>
</dbReference>
<accession>A0A8J3ILL6</accession>